<dbReference type="PANTHER" id="PTHR19849">
    <property type="entry name" value="PHOSPHOLIPASE A-2-ACTIVATING PROTEIN"/>
    <property type="match status" value="1"/>
</dbReference>
<dbReference type="SMART" id="SM00320">
    <property type="entry name" value="WD40"/>
    <property type="match status" value="7"/>
</dbReference>
<dbReference type="InterPro" id="IPR015943">
    <property type="entry name" value="WD40/YVTN_repeat-like_dom_sf"/>
</dbReference>
<dbReference type="InterPro" id="IPR001680">
    <property type="entry name" value="WD40_rpt"/>
</dbReference>
<dbReference type="Proteomes" id="UP000887575">
    <property type="component" value="Unassembled WGS sequence"/>
</dbReference>
<dbReference type="Gene3D" id="2.130.10.10">
    <property type="entry name" value="YVTN repeat-like/Quinoprotein amine dehydrogenase"/>
    <property type="match status" value="1"/>
</dbReference>
<dbReference type="PROSITE" id="PS50231">
    <property type="entry name" value="RICIN_B_LECTIN"/>
    <property type="match status" value="1"/>
</dbReference>
<dbReference type="GO" id="GO:0005737">
    <property type="term" value="C:cytoplasm"/>
    <property type="evidence" value="ECO:0007669"/>
    <property type="project" value="TreeGrafter"/>
</dbReference>
<evidence type="ECO:0000259" key="4">
    <source>
        <dbReference type="PROSITE" id="PS50181"/>
    </source>
</evidence>
<keyword evidence="5" id="KW-1185">Reference proteome</keyword>
<dbReference type="PROSITE" id="PS50181">
    <property type="entry name" value="FBOX"/>
    <property type="match status" value="1"/>
</dbReference>
<evidence type="ECO:0000313" key="6">
    <source>
        <dbReference type="WBParaSite" id="MBELARI_LOCUS20295"/>
    </source>
</evidence>
<dbReference type="SMART" id="SM00256">
    <property type="entry name" value="FBOX"/>
    <property type="match status" value="1"/>
</dbReference>
<dbReference type="PROSITE" id="PS50294">
    <property type="entry name" value="WD_REPEATS_REGION"/>
    <property type="match status" value="5"/>
</dbReference>
<feature type="repeat" description="WD" evidence="3">
    <location>
        <begin position="543"/>
        <end position="583"/>
    </location>
</feature>
<proteinExistence type="predicted"/>
<dbReference type="GO" id="GO:0005634">
    <property type="term" value="C:nucleus"/>
    <property type="evidence" value="ECO:0007669"/>
    <property type="project" value="TreeGrafter"/>
</dbReference>
<dbReference type="PRINTS" id="PR00320">
    <property type="entry name" value="GPROTEINBRPT"/>
</dbReference>
<feature type="domain" description="F-box" evidence="4">
    <location>
        <begin position="161"/>
        <end position="207"/>
    </location>
</feature>
<organism evidence="5 6">
    <name type="scientific">Mesorhabditis belari</name>
    <dbReference type="NCBI Taxonomy" id="2138241"/>
    <lineage>
        <taxon>Eukaryota</taxon>
        <taxon>Metazoa</taxon>
        <taxon>Ecdysozoa</taxon>
        <taxon>Nematoda</taxon>
        <taxon>Chromadorea</taxon>
        <taxon>Rhabditida</taxon>
        <taxon>Rhabditina</taxon>
        <taxon>Rhabditomorpha</taxon>
        <taxon>Rhabditoidea</taxon>
        <taxon>Rhabditidae</taxon>
        <taxon>Mesorhabditinae</taxon>
        <taxon>Mesorhabditis</taxon>
    </lineage>
</organism>
<dbReference type="AlphaFoldDB" id="A0AAF3F1J0"/>
<dbReference type="Pfam" id="PF00400">
    <property type="entry name" value="WD40"/>
    <property type="match status" value="7"/>
</dbReference>
<feature type="repeat" description="WD" evidence="3">
    <location>
        <begin position="457"/>
        <end position="498"/>
    </location>
</feature>
<evidence type="ECO:0000256" key="1">
    <source>
        <dbReference type="ARBA" id="ARBA00022574"/>
    </source>
</evidence>
<evidence type="ECO:0000256" key="2">
    <source>
        <dbReference type="ARBA" id="ARBA00022737"/>
    </source>
</evidence>
<feature type="repeat" description="WD" evidence="3">
    <location>
        <begin position="335"/>
        <end position="366"/>
    </location>
</feature>
<sequence length="631" mass="70285">MEIDDLADTRDTVDTVVAEFENLDSRVGQTDFSNLRSWSEPSTASVAAHFDGTEASDSRIPLHKRKWSTGVAAVDASARKQMKAESTSAMETANRMMVDDGETSEEIAVSDEDQHRAHDWIHSFKAMSLTQQSFAIQSLVRALSDPQVRSMRHLIEPLFQKDFLSQLPEEIAFHVIAYLTPCDLTACAGVSRTWQRLCEDDRTWRRKCLDNGYVKPDAPSFRFLGGWAANRANEQAGITIFSHMDLQEAHQNRREREIAYGQCYERSSWKSLYLRKKRIISNWRSRAIQSSTVLKGHDEHVITCLQIHSGRIVTGSDDNTLRVWNVDDAQPAFTLTGHMGGVWTSQVSDDGKYIVSGSTDRTVRVWCGQTGVQRHVLQGHTSTVRCMSLHGTTLVSGSRDQTLRVWDIVDGKCLHILTGHLAAVRCVQFDGKRVVSGAYDFTVKVWNVHTEECLHTLTGHTNRVYSLLFEPERDLVVSGSLDTTIRVWDVRRGRCIAILVGHQSLTSGMQLRGNILVSCNADSDVRVWDIRDGGSCTHHLHGVNGHTSAITSLQLLDSGLLATSSDDGSVKLWDVDKGIFVRDLVRLQSGGSGGCIWRLKATETLLVCAVGSRNGTEDTKLILIDFDAAYP</sequence>
<dbReference type="SUPFAM" id="SSF50978">
    <property type="entry name" value="WD40 repeat-like"/>
    <property type="match status" value="1"/>
</dbReference>
<feature type="repeat" description="WD" evidence="3">
    <location>
        <begin position="417"/>
        <end position="456"/>
    </location>
</feature>
<dbReference type="InterPro" id="IPR019775">
    <property type="entry name" value="WD40_repeat_CS"/>
</dbReference>
<dbReference type="InterPro" id="IPR020472">
    <property type="entry name" value="WD40_PAC1"/>
</dbReference>
<dbReference type="CDD" id="cd00200">
    <property type="entry name" value="WD40"/>
    <property type="match status" value="1"/>
</dbReference>
<dbReference type="Pfam" id="PF12937">
    <property type="entry name" value="F-box-like"/>
    <property type="match status" value="1"/>
</dbReference>
<dbReference type="PANTHER" id="PTHR19849:SF1">
    <property type="entry name" value="F-BOX_WD REPEAT-CONTAINING PROTEIN 7"/>
    <property type="match status" value="1"/>
</dbReference>
<dbReference type="GO" id="GO:0043130">
    <property type="term" value="F:ubiquitin binding"/>
    <property type="evidence" value="ECO:0007669"/>
    <property type="project" value="TreeGrafter"/>
</dbReference>
<feature type="repeat" description="WD" evidence="3">
    <location>
        <begin position="377"/>
        <end position="416"/>
    </location>
</feature>
<keyword evidence="1 3" id="KW-0853">WD repeat</keyword>
<dbReference type="InterPro" id="IPR001810">
    <property type="entry name" value="F-box_dom"/>
</dbReference>
<feature type="repeat" description="WD" evidence="3">
    <location>
        <begin position="499"/>
        <end position="533"/>
    </location>
</feature>
<dbReference type="InterPro" id="IPR036047">
    <property type="entry name" value="F-box-like_dom_sf"/>
</dbReference>
<reference evidence="6" key="1">
    <citation type="submission" date="2024-02" db="UniProtKB">
        <authorList>
            <consortium name="WormBaseParasite"/>
        </authorList>
    </citation>
    <scope>IDENTIFICATION</scope>
</reference>
<keyword evidence="2" id="KW-0677">Repeat</keyword>
<protein>
    <recommendedName>
        <fullName evidence="4">F-box domain-containing protein</fullName>
    </recommendedName>
</protein>
<dbReference type="Gene3D" id="1.20.1280.50">
    <property type="match status" value="1"/>
</dbReference>
<dbReference type="PROSITE" id="PS00678">
    <property type="entry name" value="WD_REPEATS_1"/>
    <property type="match status" value="6"/>
</dbReference>
<dbReference type="PROSITE" id="PS50082">
    <property type="entry name" value="WD_REPEATS_2"/>
    <property type="match status" value="7"/>
</dbReference>
<feature type="repeat" description="WD" evidence="3">
    <location>
        <begin position="294"/>
        <end position="334"/>
    </location>
</feature>
<name>A0AAF3F1J0_9BILA</name>
<dbReference type="InterPro" id="IPR036322">
    <property type="entry name" value="WD40_repeat_dom_sf"/>
</dbReference>
<dbReference type="WBParaSite" id="MBELARI_LOCUS20295">
    <property type="protein sequence ID" value="MBELARI_LOCUS20295"/>
    <property type="gene ID" value="MBELARI_LOCUS20295"/>
</dbReference>
<dbReference type="GO" id="GO:0010992">
    <property type="term" value="P:ubiquitin recycling"/>
    <property type="evidence" value="ECO:0007669"/>
    <property type="project" value="TreeGrafter"/>
</dbReference>
<accession>A0AAF3F1J0</accession>
<evidence type="ECO:0000256" key="3">
    <source>
        <dbReference type="PROSITE-ProRule" id="PRU00221"/>
    </source>
</evidence>
<evidence type="ECO:0000313" key="5">
    <source>
        <dbReference type="Proteomes" id="UP000887575"/>
    </source>
</evidence>
<dbReference type="SUPFAM" id="SSF81383">
    <property type="entry name" value="F-box domain"/>
    <property type="match status" value="1"/>
</dbReference>
<dbReference type="GO" id="GO:0043161">
    <property type="term" value="P:proteasome-mediated ubiquitin-dependent protein catabolic process"/>
    <property type="evidence" value="ECO:0007669"/>
    <property type="project" value="TreeGrafter"/>
</dbReference>